<keyword evidence="3" id="KW-1185">Reference proteome</keyword>
<reference evidence="2 3" key="1">
    <citation type="submission" date="2019-05" db="EMBL/GenBank/DDBJ databases">
        <title>Another draft genome of Portunus trituberculatus and its Hox gene families provides insights of decapod evolution.</title>
        <authorList>
            <person name="Jeong J.-H."/>
            <person name="Song I."/>
            <person name="Kim S."/>
            <person name="Choi T."/>
            <person name="Kim D."/>
            <person name="Ryu S."/>
            <person name="Kim W."/>
        </authorList>
    </citation>
    <scope>NUCLEOTIDE SEQUENCE [LARGE SCALE GENOMIC DNA]</scope>
    <source>
        <tissue evidence="2">Muscle</tissue>
    </source>
</reference>
<protein>
    <submittedName>
        <fullName evidence="2">Uncharacterized protein</fullName>
    </submittedName>
</protein>
<feature type="compositionally biased region" description="Pro residues" evidence="1">
    <location>
        <begin position="91"/>
        <end position="100"/>
    </location>
</feature>
<name>A0A5B7DJZ7_PORTR</name>
<accession>A0A5B7DJZ7</accession>
<evidence type="ECO:0000313" key="2">
    <source>
        <dbReference type="EMBL" id="MPC21780.1"/>
    </source>
</evidence>
<feature type="region of interest" description="Disordered" evidence="1">
    <location>
        <begin position="75"/>
        <end position="100"/>
    </location>
</feature>
<dbReference type="EMBL" id="VSRR010001016">
    <property type="protein sequence ID" value="MPC21780.1"/>
    <property type="molecule type" value="Genomic_DNA"/>
</dbReference>
<comment type="caution">
    <text evidence="2">The sequence shown here is derived from an EMBL/GenBank/DDBJ whole genome shotgun (WGS) entry which is preliminary data.</text>
</comment>
<evidence type="ECO:0000313" key="3">
    <source>
        <dbReference type="Proteomes" id="UP000324222"/>
    </source>
</evidence>
<dbReference type="AlphaFoldDB" id="A0A5B7DJZ7"/>
<gene>
    <name evidence="2" type="ORF">E2C01_014775</name>
</gene>
<organism evidence="2 3">
    <name type="scientific">Portunus trituberculatus</name>
    <name type="common">Swimming crab</name>
    <name type="synonym">Neptunus trituberculatus</name>
    <dbReference type="NCBI Taxonomy" id="210409"/>
    <lineage>
        <taxon>Eukaryota</taxon>
        <taxon>Metazoa</taxon>
        <taxon>Ecdysozoa</taxon>
        <taxon>Arthropoda</taxon>
        <taxon>Crustacea</taxon>
        <taxon>Multicrustacea</taxon>
        <taxon>Malacostraca</taxon>
        <taxon>Eumalacostraca</taxon>
        <taxon>Eucarida</taxon>
        <taxon>Decapoda</taxon>
        <taxon>Pleocyemata</taxon>
        <taxon>Brachyura</taxon>
        <taxon>Eubrachyura</taxon>
        <taxon>Portunoidea</taxon>
        <taxon>Portunidae</taxon>
        <taxon>Portuninae</taxon>
        <taxon>Portunus</taxon>
    </lineage>
</organism>
<dbReference type="Proteomes" id="UP000324222">
    <property type="component" value="Unassembled WGS sequence"/>
</dbReference>
<sequence length="100" mass="10395">MYCLNTRSCTEESRSHCCVNRGWCGITGGGGGGGGNVYNPGAGTRWCFDAVLCAAVLLSYLTSLDISNLKMELPQPPPGSVMVTSSSDMDAPPPHVSPVS</sequence>
<evidence type="ECO:0000256" key="1">
    <source>
        <dbReference type="SAM" id="MobiDB-lite"/>
    </source>
</evidence>
<proteinExistence type="predicted"/>